<dbReference type="Proteomes" id="UP000730482">
    <property type="component" value="Unassembled WGS sequence"/>
</dbReference>
<evidence type="ECO:0000313" key="2">
    <source>
        <dbReference type="Proteomes" id="UP000730482"/>
    </source>
</evidence>
<evidence type="ECO:0000313" key="1">
    <source>
        <dbReference type="EMBL" id="MBS2554140.1"/>
    </source>
</evidence>
<proteinExistence type="predicted"/>
<evidence type="ECO:0008006" key="3">
    <source>
        <dbReference type="Google" id="ProtNLM"/>
    </source>
</evidence>
<reference evidence="1 2" key="1">
    <citation type="submission" date="2020-02" db="EMBL/GenBank/DDBJ databases">
        <title>Acidophilic actinobacteria isolated from forest soil.</title>
        <authorList>
            <person name="Golinska P."/>
        </authorList>
    </citation>
    <scope>NUCLEOTIDE SEQUENCE [LARGE SCALE GENOMIC DNA]</scope>
    <source>
        <strain evidence="1 2">NL8</strain>
    </source>
</reference>
<comment type="caution">
    <text evidence="1">The sequence shown here is derived from an EMBL/GenBank/DDBJ whole genome shotgun (WGS) entry which is preliminary data.</text>
</comment>
<name>A0ABS5L7F3_9ACTN</name>
<keyword evidence="2" id="KW-1185">Reference proteome</keyword>
<protein>
    <recommendedName>
        <fullName evidence="3">PEGA domain-containing protein</fullName>
    </recommendedName>
</protein>
<accession>A0ABS5L7F3</accession>
<dbReference type="EMBL" id="JAAFYZ010000325">
    <property type="protein sequence ID" value="MBS2554140.1"/>
    <property type="molecule type" value="Genomic_DNA"/>
</dbReference>
<organism evidence="1 2">
    <name type="scientific">Catenulispora pinistramenti</name>
    <dbReference type="NCBI Taxonomy" id="2705254"/>
    <lineage>
        <taxon>Bacteria</taxon>
        <taxon>Bacillati</taxon>
        <taxon>Actinomycetota</taxon>
        <taxon>Actinomycetes</taxon>
        <taxon>Catenulisporales</taxon>
        <taxon>Catenulisporaceae</taxon>
        <taxon>Catenulispora</taxon>
    </lineage>
</organism>
<dbReference type="RefSeq" id="WP_212021338.1">
    <property type="nucleotide sequence ID" value="NZ_JAAFYZ010000325.1"/>
</dbReference>
<gene>
    <name evidence="1" type="ORF">KGQ19_45530</name>
</gene>
<sequence length="106" mass="11700">MTTTLHLERAMPGATIAVQDRHASWSVLLDGQEVGRIASDETFQTQVPPGTHTLQLTSNGSHRSPVRTFAATDGSVVRFRCHSQPVWPLMVMAAVLPGRWIVLKQR</sequence>